<dbReference type="Pfam" id="PF00168">
    <property type="entry name" value="C2"/>
    <property type="match status" value="3"/>
</dbReference>
<protein>
    <recommendedName>
        <fullName evidence="21">Extended synaptotagmin-2</fullName>
    </recommendedName>
</protein>
<evidence type="ECO:0000256" key="11">
    <source>
        <dbReference type="ARBA" id="ARBA00022989"/>
    </source>
</evidence>
<dbReference type="EMBL" id="CAXITT010000884">
    <property type="protein sequence ID" value="CAL1546958.1"/>
    <property type="molecule type" value="Genomic_DNA"/>
</dbReference>
<evidence type="ECO:0000256" key="10">
    <source>
        <dbReference type="ARBA" id="ARBA00022837"/>
    </source>
</evidence>
<feature type="compositionally biased region" description="Polar residues" evidence="15">
    <location>
        <begin position="617"/>
        <end position="634"/>
    </location>
</feature>
<evidence type="ECO:0000256" key="4">
    <source>
        <dbReference type="ARBA" id="ARBA00022448"/>
    </source>
</evidence>
<evidence type="ECO:0008006" key="21">
    <source>
        <dbReference type="Google" id="ProtNLM"/>
    </source>
</evidence>
<proteinExistence type="inferred from homology"/>
<accession>A0AAV2IIQ8</accession>
<evidence type="ECO:0000256" key="13">
    <source>
        <dbReference type="ARBA" id="ARBA00023121"/>
    </source>
</evidence>
<evidence type="ECO:0000313" key="20">
    <source>
        <dbReference type="Proteomes" id="UP001497497"/>
    </source>
</evidence>
<keyword evidence="11 16" id="KW-1133">Transmembrane helix</keyword>
<dbReference type="InterPro" id="IPR037749">
    <property type="entry name" value="Ext_Synaptotagmin_C2B"/>
</dbReference>
<dbReference type="InterPro" id="IPR000008">
    <property type="entry name" value="C2_dom"/>
</dbReference>
<feature type="domain" description="SMP-LTD" evidence="18">
    <location>
        <begin position="101"/>
        <end position="278"/>
    </location>
</feature>
<feature type="region of interest" description="Disordered" evidence="15">
    <location>
        <begin position="465"/>
        <end position="492"/>
    </location>
</feature>
<gene>
    <name evidence="19" type="ORF">GSLYS_00020335001</name>
</gene>
<keyword evidence="20" id="KW-1185">Reference proteome</keyword>
<dbReference type="Pfam" id="PF17047">
    <property type="entry name" value="SMP_LBD"/>
    <property type="match status" value="1"/>
</dbReference>
<dbReference type="InterPro" id="IPR035892">
    <property type="entry name" value="C2_domain_sf"/>
</dbReference>
<comment type="caution">
    <text evidence="19">The sequence shown here is derived from an EMBL/GenBank/DDBJ whole genome shotgun (WGS) entry which is preliminary data.</text>
</comment>
<keyword evidence="12" id="KW-0445">Lipid transport</keyword>
<evidence type="ECO:0000256" key="3">
    <source>
        <dbReference type="ARBA" id="ARBA00005867"/>
    </source>
</evidence>
<dbReference type="FunFam" id="2.60.40.150:FF:000025">
    <property type="entry name" value="Extended synaptotagmin 2"/>
    <property type="match status" value="1"/>
</dbReference>
<dbReference type="GO" id="GO:0008429">
    <property type="term" value="F:phosphatidylethanolamine binding"/>
    <property type="evidence" value="ECO:0007669"/>
    <property type="project" value="TreeGrafter"/>
</dbReference>
<dbReference type="FunFam" id="2.60.40.150:FF:000093">
    <property type="entry name" value="Extended synaptotagmin 3"/>
    <property type="match status" value="1"/>
</dbReference>
<dbReference type="SUPFAM" id="SSF49562">
    <property type="entry name" value="C2 domain (Calcium/lipid-binding domain, CaLB)"/>
    <property type="match status" value="3"/>
</dbReference>
<feature type="domain" description="C2" evidence="17">
    <location>
        <begin position="431"/>
        <end position="554"/>
    </location>
</feature>
<feature type="transmembrane region" description="Helical" evidence="16">
    <location>
        <begin position="37"/>
        <end position="60"/>
    </location>
</feature>
<dbReference type="GO" id="GO:0006869">
    <property type="term" value="P:lipid transport"/>
    <property type="evidence" value="ECO:0007669"/>
    <property type="project" value="UniProtKB-KW"/>
</dbReference>
<evidence type="ECO:0000256" key="9">
    <source>
        <dbReference type="ARBA" id="ARBA00022824"/>
    </source>
</evidence>
<dbReference type="InterPro" id="IPR039010">
    <property type="entry name" value="Synaptotagmin_SMP"/>
</dbReference>
<dbReference type="GO" id="GO:0005789">
    <property type="term" value="C:endoplasmic reticulum membrane"/>
    <property type="evidence" value="ECO:0007669"/>
    <property type="project" value="UniProtKB-SubCell"/>
</dbReference>
<evidence type="ECO:0000256" key="1">
    <source>
        <dbReference type="ARBA" id="ARBA00004202"/>
    </source>
</evidence>
<evidence type="ECO:0000256" key="15">
    <source>
        <dbReference type="SAM" id="MobiDB-lite"/>
    </source>
</evidence>
<evidence type="ECO:0000256" key="2">
    <source>
        <dbReference type="ARBA" id="ARBA00004477"/>
    </source>
</evidence>
<evidence type="ECO:0000259" key="17">
    <source>
        <dbReference type="PROSITE" id="PS50004"/>
    </source>
</evidence>
<evidence type="ECO:0000259" key="18">
    <source>
        <dbReference type="PROSITE" id="PS51847"/>
    </source>
</evidence>
<comment type="subcellular location">
    <subcellularLocation>
        <location evidence="1">Cell membrane</location>
        <topology evidence="1">Peripheral membrane protein</topology>
    </subcellularLocation>
    <subcellularLocation>
        <location evidence="2">Endoplasmic reticulum membrane</location>
        <topology evidence="2">Multi-pass membrane protein</topology>
    </subcellularLocation>
</comment>
<evidence type="ECO:0000256" key="5">
    <source>
        <dbReference type="ARBA" id="ARBA00022475"/>
    </source>
</evidence>
<dbReference type="CDD" id="cd04050">
    <property type="entry name" value="C2B_Synaptotagmin-like"/>
    <property type="match status" value="1"/>
</dbReference>
<feature type="domain" description="C2" evidence="17">
    <location>
        <begin position="273"/>
        <end position="396"/>
    </location>
</feature>
<evidence type="ECO:0000313" key="19">
    <source>
        <dbReference type="EMBL" id="CAL1546958.1"/>
    </source>
</evidence>
<dbReference type="GO" id="GO:0005886">
    <property type="term" value="C:plasma membrane"/>
    <property type="evidence" value="ECO:0007669"/>
    <property type="project" value="UniProtKB-SubCell"/>
</dbReference>
<dbReference type="GO" id="GO:0035091">
    <property type="term" value="F:phosphatidylinositol binding"/>
    <property type="evidence" value="ECO:0007669"/>
    <property type="project" value="TreeGrafter"/>
</dbReference>
<dbReference type="GO" id="GO:0005509">
    <property type="term" value="F:calcium ion binding"/>
    <property type="evidence" value="ECO:0007669"/>
    <property type="project" value="TreeGrafter"/>
</dbReference>
<dbReference type="CDD" id="cd08391">
    <property type="entry name" value="C2A_C2C_Synaptotagmin_like"/>
    <property type="match status" value="1"/>
</dbReference>
<keyword evidence="4" id="KW-0813">Transport</keyword>
<keyword evidence="14 16" id="KW-0472">Membrane</keyword>
<keyword evidence="6 16" id="KW-0812">Transmembrane</keyword>
<dbReference type="AlphaFoldDB" id="A0AAV2IIQ8"/>
<evidence type="ECO:0000256" key="7">
    <source>
        <dbReference type="ARBA" id="ARBA00022723"/>
    </source>
</evidence>
<dbReference type="InterPro" id="IPR037752">
    <property type="entry name" value="C2C_KIAA1228"/>
</dbReference>
<dbReference type="Proteomes" id="UP001497497">
    <property type="component" value="Unassembled WGS sequence"/>
</dbReference>
<dbReference type="InterPro" id="IPR031468">
    <property type="entry name" value="SMP_LBD"/>
</dbReference>
<dbReference type="CDD" id="cd21670">
    <property type="entry name" value="SMP_ESyt"/>
    <property type="match status" value="1"/>
</dbReference>
<reference evidence="19 20" key="1">
    <citation type="submission" date="2024-04" db="EMBL/GenBank/DDBJ databases">
        <authorList>
            <consortium name="Genoscope - CEA"/>
            <person name="William W."/>
        </authorList>
    </citation>
    <scope>NUCLEOTIDE SEQUENCE [LARGE SCALE GENOMIC DNA]</scope>
</reference>
<evidence type="ECO:0000256" key="8">
    <source>
        <dbReference type="ARBA" id="ARBA00022737"/>
    </source>
</evidence>
<evidence type="ECO:0000256" key="12">
    <source>
        <dbReference type="ARBA" id="ARBA00023055"/>
    </source>
</evidence>
<dbReference type="GO" id="GO:0005544">
    <property type="term" value="F:calcium-dependent phospholipid binding"/>
    <property type="evidence" value="ECO:0007669"/>
    <property type="project" value="TreeGrafter"/>
</dbReference>
<organism evidence="19 20">
    <name type="scientific">Lymnaea stagnalis</name>
    <name type="common">Great pond snail</name>
    <name type="synonym">Helix stagnalis</name>
    <dbReference type="NCBI Taxonomy" id="6523"/>
    <lineage>
        <taxon>Eukaryota</taxon>
        <taxon>Metazoa</taxon>
        <taxon>Spiralia</taxon>
        <taxon>Lophotrochozoa</taxon>
        <taxon>Mollusca</taxon>
        <taxon>Gastropoda</taxon>
        <taxon>Heterobranchia</taxon>
        <taxon>Euthyneura</taxon>
        <taxon>Panpulmonata</taxon>
        <taxon>Hygrophila</taxon>
        <taxon>Lymnaeoidea</taxon>
        <taxon>Lymnaeidae</taxon>
        <taxon>Lymnaea</taxon>
    </lineage>
</organism>
<evidence type="ECO:0000256" key="6">
    <source>
        <dbReference type="ARBA" id="ARBA00022692"/>
    </source>
</evidence>
<dbReference type="CDD" id="cd04030">
    <property type="entry name" value="C2C_KIAA1228"/>
    <property type="match status" value="1"/>
</dbReference>
<keyword evidence="13" id="KW-0446">Lipid-binding</keyword>
<dbReference type="FunFam" id="2.60.40.150:FF:000106">
    <property type="entry name" value="extended synaptotagmin-1 isoform X1"/>
    <property type="match status" value="1"/>
</dbReference>
<dbReference type="PANTHER" id="PTHR45761">
    <property type="entry name" value="EXTENDED SYNAPTOTAGMIN-LIKE PROTEIN 2, ISOFORM C"/>
    <property type="match status" value="1"/>
</dbReference>
<dbReference type="PROSITE" id="PS50004">
    <property type="entry name" value="C2"/>
    <property type="match status" value="3"/>
</dbReference>
<keyword evidence="8" id="KW-0677">Repeat</keyword>
<evidence type="ECO:0000256" key="16">
    <source>
        <dbReference type="SAM" id="Phobius"/>
    </source>
</evidence>
<dbReference type="PANTHER" id="PTHR45761:SF1">
    <property type="entry name" value="EXTENDED SYNAPTOTAGMIN-LIKE PROTEIN 2, ISOFORM C"/>
    <property type="match status" value="1"/>
</dbReference>
<dbReference type="GO" id="GO:0061817">
    <property type="term" value="P:endoplasmic reticulum-plasma membrane tethering"/>
    <property type="evidence" value="ECO:0007669"/>
    <property type="project" value="InterPro"/>
</dbReference>
<feature type="compositionally biased region" description="Polar residues" evidence="15">
    <location>
        <begin position="471"/>
        <end position="483"/>
    </location>
</feature>
<sequence>MAGKRPSQKGPRKAVLDDTLLMSAVTKYFKLAGVVSAVWLVGYFKFSVSWLWLLLVVYIWKERHTKTKQHKFAIYQQLAIDEKAVILARVEDLPSWVNFPDVERAEWVNKMLSQMWPYIGEYVEIILRESVEPSIRSSLPAAFQSFKFSKIDLGDIPPRVGGVKVYSQLKRDEIYMDLELNYSSDCNIAVNIKGINAGLKDLMLHGTLRVVFKPLINKMPLIGGLLVFFLNNPELNFNLTSLANALDLPGLSDMLHSIIQEQIANFMVLPNRYPIQLAEGLDLNKLRYPQPQGVVRIKVLEAKELKKADISLTGKGKSDPYVVIRVGAKEARTKVINNTVTPIWNQSFEMIVDEADGQLLYLDVFDEDPGSKDDDLGRVNMDLSKLRDSGFEDEWLPLEEVKHGMIHVQLTWLWLANDPLELDRFDHRCHLKNVLQQVLEQNKEVDDAHVALVLVFLDSARNLPRGKRSLNEPSPQVSLTVGNQKHDSSVKYNTNEPKWEENFRFLLRNPNYQNLELEIKDTKTKKPIGSKHIKLKDLLAAEDMVVDQKFHVKTSEPDSYINMRLCLRILSPNANPEWTNNDILLDDKTKDLKKEEGSSVDSPQKSYCTDRTKPCFSVSSDETQEGTKSPQDSNGIPKPTDANGPLEADVVPVMASSQESGVRLRKSPSNGAGNFGLGRLQMTFRYSLQRERLIIVVHKCSNLKPAPGDSKNMADPYVKLYLLPDKSSSAKKRTKVIKDNLNPVFDETFEYPVSQQEIVKRTLEVTVKNEVGIFSSSETMMGKILLDLSTMDVSKAITEWFDLAPENQAKPLSFESDV</sequence>
<dbReference type="InterPro" id="IPR051634">
    <property type="entry name" value="Extended_Synaptotagmin"/>
</dbReference>
<dbReference type="SMART" id="SM00239">
    <property type="entry name" value="C2"/>
    <property type="match status" value="3"/>
</dbReference>
<dbReference type="InterPro" id="IPR037733">
    <property type="entry name" value="Ext_Synaptotagmin_C2A"/>
</dbReference>
<keyword evidence="5" id="KW-1003">Cell membrane</keyword>
<feature type="region of interest" description="Disordered" evidence="15">
    <location>
        <begin position="594"/>
        <end position="646"/>
    </location>
</feature>
<keyword evidence="10" id="KW-0106">Calcium</keyword>
<dbReference type="Gene3D" id="2.60.40.150">
    <property type="entry name" value="C2 domain"/>
    <property type="match status" value="3"/>
</dbReference>
<keyword evidence="9" id="KW-0256">Endoplasmic reticulum</keyword>
<keyword evidence="7" id="KW-0479">Metal-binding</keyword>
<dbReference type="PROSITE" id="PS51847">
    <property type="entry name" value="SMP"/>
    <property type="match status" value="1"/>
</dbReference>
<evidence type="ECO:0000256" key="14">
    <source>
        <dbReference type="ARBA" id="ARBA00023136"/>
    </source>
</evidence>
<feature type="domain" description="C2" evidence="17">
    <location>
        <begin position="676"/>
        <end position="801"/>
    </location>
</feature>
<comment type="similarity">
    <text evidence="3">Belongs to the extended synaptotagmin family.</text>
</comment>
<dbReference type="GO" id="GO:0031210">
    <property type="term" value="F:phosphatidylcholine binding"/>
    <property type="evidence" value="ECO:0007669"/>
    <property type="project" value="TreeGrafter"/>
</dbReference>
<name>A0AAV2IIQ8_LYMST</name>